<keyword evidence="3" id="KW-1185">Reference proteome</keyword>
<evidence type="ECO:0008006" key="4">
    <source>
        <dbReference type="Google" id="ProtNLM"/>
    </source>
</evidence>
<name>A0A9P9IV42_9HYPO</name>
<organism evidence="2 3">
    <name type="scientific">Dactylonectria estremocensis</name>
    <dbReference type="NCBI Taxonomy" id="1079267"/>
    <lineage>
        <taxon>Eukaryota</taxon>
        <taxon>Fungi</taxon>
        <taxon>Dikarya</taxon>
        <taxon>Ascomycota</taxon>
        <taxon>Pezizomycotina</taxon>
        <taxon>Sordariomycetes</taxon>
        <taxon>Hypocreomycetidae</taxon>
        <taxon>Hypocreales</taxon>
        <taxon>Nectriaceae</taxon>
        <taxon>Dactylonectria</taxon>
    </lineage>
</organism>
<feature type="chain" id="PRO_5040283646" description="Secreted protein" evidence="1">
    <location>
        <begin position="32"/>
        <end position="79"/>
    </location>
</feature>
<comment type="caution">
    <text evidence="2">The sequence shown here is derived from an EMBL/GenBank/DDBJ whole genome shotgun (WGS) entry which is preliminary data.</text>
</comment>
<reference evidence="2" key="1">
    <citation type="journal article" date="2021" name="Nat. Commun.">
        <title>Genetic determinants of endophytism in the Arabidopsis root mycobiome.</title>
        <authorList>
            <person name="Mesny F."/>
            <person name="Miyauchi S."/>
            <person name="Thiergart T."/>
            <person name="Pickel B."/>
            <person name="Atanasova L."/>
            <person name="Karlsson M."/>
            <person name="Huettel B."/>
            <person name="Barry K.W."/>
            <person name="Haridas S."/>
            <person name="Chen C."/>
            <person name="Bauer D."/>
            <person name="Andreopoulos W."/>
            <person name="Pangilinan J."/>
            <person name="LaButti K."/>
            <person name="Riley R."/>
            <person name="Lipzen A."/>
            <person name="Clum A."/>
            <person name="Drula E."/>
            <person name="Henrissat B."/>
            <person name="Kohler A."/>
            <person name="Grigoriev I.V."/>
            <person name="Martin F.M."/>
            <person name="Hacquard S."/>
        </authorList>
    </citation>
    <scope>NUCLEOTIDE SEQUENCE</scope>
    <source>
        <strain evidence="2">MPI-CAGE-AT-0021</strain>
    </source>
</reference>
<feature type="signal peptide" evidence="1">
    <location>
        <begin position="1"/>
        <end position="31"/>
    </location>
</feature>
<protein>
    <recommendedName>
        <fullName evidence="4">Secreted protein</fullName>
    </recommendedName>
</protein>
<sequence>MHDRLARRSHHTPRRLNITLLPCLLLLVTTSEWVIHTYRSTVQTQAWTRYGSVRFVALSARDCYVGVVQHVSEVSRLSV</sequence>
<dbReference type="Proteomes" id="UP000717696">
    <property type="component" value="Unassembled WGS sequence"/>
</dbReference>
<dbReference type="EMBL" id="JAGMUU010000018">
    <property type="protein sequence ID" value="KAH7133441.1"/>
    <property type="molecule type" value="Genomic_DNA"/>
</dbReference>
<accession>A0A9P9IV42</accession>
<evidence type="ECO:0000313" key="2">
    <source>
        <dbReference type="EMBL" id="KAH7133441.1"/>
    </source>
</evidence>
<proteinExistence type="predicted"/>
<gene>
    <name evidence="2" type="ORF">B0J13DRAFT_562391</name>
</gene>
<evidence type="ECO:0000313" key="3">
    <source>
        <dbReference type="Proteomes" id="UP000717696"/>
    </source>
</evidence>
<keyword evidence="1" id="KW-0732">Signal</keyword>
<evidence type="ECO:0000256" key="1">
    <source>
        <dbReference type="SAM" id="SignalP"/>
    </source>
</evidence>
<dbReference type="AlphaFoldDB" id="A0A9P9IV42"/>